<reference evidence="1 2" key="1">
    <citation type="journal article" date="2012" name="J. Bacteriol.">
        <title>Draft Genome Sequence of an Ammonia-Oxidizing Archaeon, "Candidatus Nitrosopumilus koreensis" AR1, from Marine Sediment.</title>
        <authorList>
            <person name="Park S.J."/>
            <person name="Kim J.G."/>
            <person name="Jung M.Y."/>
            <person name="Kim S.J."/>
            <person name="Cha I.T."/>
            <person name="Kwon K."/>
            <person name="Lee J.H."/>
            <person name="Rhee S.K."/>
        </authorList>
    </citation>
    <scope>NUCLEOTIDE SEQUENCE [LARGE SCALE GENOMIC DNA]</scope>
    <source>
        <strain evidence="1 2">AR1</strain>
    </source>
</reference>
<name>K0BAA7_9ARCH</name>
<dbReference type="KEGG" id="nkr:NKOR_07575"/>
<proteinExistence type="predicted"/>
<dbReference type="HOGENOM" id="CLU_2447512_0_0_2"/>
<accession>K0BAA7</accession>
<keyword evidence="2" id="KW-1185">Reference proteome</keyword>
<evidence type="ECO:0000313" key="2">
    <source>
        <dbReference type="Proteomes" id="UP000006101"/>
    </source>
</evidence>
<sequence length="89" mass="10672">MIYVPFITLKDDCIWNGFAFCEEKNERKIIFLNNHTHKKTFQLFPCIDHDAHYSICYKSPLELTFLWVFSCSNTLENVSENPSHWNLHF</sequence>
<gene>
    <name evidence="1" type="ORF">NKOR_07575</name>
</gene>
<dbReference type="AlphaFoldDB" id="K0BAA7"/>
<evidence type="ECO:0000313" key="1">
    <source>
        <dbReference type="EMBL" id="AFS81376.1"/>
    </source>
</evidence>
<dbReference type="STRING" id="1229908.NKOR_07575"/>
<organism evidence="1 2">
    <name type="scientific">Candidatus Nitrosopumilus koreensis AR1</name>
    <dbReference type="NCBI Taxonomy" id="1229908"/>
    <lineage>
        <taxon>Archaea</taxon>
        <taxon>Nitrososphaerota</taxon>
        <taxon>Nitrososphaeria</taxon>
        <taxon>Nitrosopumilales</taxon>
        <taxon>Nitrosopumilaceae</taxon>
        <taxon>Nitrosopumilus</taxon>
    </lineage>
</organism>
<dbReference type="EMBL" id="CP003842">
    <property type="protein sequence ID" value="AFS81376.1"/>
    <property type="molecule type" value="Genomic_DNA"/>
</dbReference>
<dbReference type="Proteomes" id="UP000006101">
    <property type="component" value="Chromosome"/>
</dbReference>
<protein>
    <submittedName>
        <fullName evidence="1">Uncharacterized protein</fullName>
    </submittedName>
</protein>